<dbReference type="EMBL" id="CAKP01000051">
    <property type="protein sequence ID" value="CCJ33069.1"/>
    <property type="molecule type" value="Genomic_DNA"/>
</dbReference>
<dbReference type="AlphaFoldDB" id="I7K682"/>
<dbReference type="RefSeq" id="WP_008908343.1">
    <property type="nucleotide sequence ID" value="NZ_CAKP01000051.1"/>
</dbReference>
<keyword evidence="2" id="KW-1185">Reference proteome</keyword>
<proteinExistence type="predicted"/>
<evidence type="ECO:0000313" key="2">
    <source>
        <dbReference type="Proteomes" id="UP000007652"/>
    </source>
</evidence>
<protein>
    <submittedName>
        <fullName evidence="1">Uncharacterized protein</fullName>
    </submittedName>
</protein>
<dbReference type="STRING" id="857293.CAAU_0985"/>
<accession>I7K682</accession>
<dbReference type="Proteomes" id="UP000007652">
    <property type="component" value="Unassembled WGS sequence"/>
</dbReference>
<comment type="caution">
    <text evidence="1">The sequence shown here is derived from an EMBL/GenBank/DDBJ whole genome shotgun (WGS) entry which is preliminary data.</text>
</comment>
<sequence length="61" mass="7082">MKKILAVVLIAVTVMAGIALGSFYYINKKFMFHLLKIFLSITMDKVPILIIMKRRVFLIYC</sequence>
<evidence type="ECO:0000313" key="1">
    <source>
        <dbReference type="EMBL" id="CCJ33069.1"/>
    </source>
</evidence>
<reference evidence="1 2" key="1">
    <citation type="journal article" date="2011" name="J. Bacteriol.">
        <title>Draft genome sequence of Caloramator australicus strain RC3T, a thermoanaerobe from the Great Artesian Basin of Australia.</title>
        <authorList>
            <person name="Ogg C.D."/>
            <person name="Patel B.K.C."/>
        </authorList>
    </citation>
    <scope>NUCLEOTIDE SEQUENCE [LARGE SCALE GENOMIC DNA]</scope>
    <source>
        <strain evidence="1 2">RC3</strain>
    </source>
</reference>
<organism evidence="1 2">
    <name type="scientific">Caloramator australicus RC3</name>
    <dbReference type="NCBI Taxonomy" id="857293"/>
    <lineage>
        <taxon>Bacteria</taxon>
        <taxon>Bacillati</taxon>
        <taxon>Bacillota</taxon>
        <taxon>Clostridia</taxon>
        <taxon>Eubacteriales</taxon>
        <taxon>Clostridiaceae</taxon>
        <taxon>Caloramator</taxon>
    </lineage>
</organism>
<name>I7K682_9CLOT</name>
<gene>
    <name evidence="1" type="ORF">CAAU_0985</name>
</gene>